<feature type="transmembrane region" description="Helical" evidence="1">
    <location>
        <begin position="204"/>
        <end position="222"/>
    </location>
</feature>
<reference evidence="3 4" key="1">
    <citation type="journal article" date="2019" name="Int. J. Syst. Evol. Microbiol.">
        <title>The Global Catalogue of Microorganisms (GCM) 10K type strain sequencing project: providing services to taxonomists for standard genome sequencing and annotation.</title>
        <authorList>
            <consortium name="The Broad Institute Genomics Platform"/>
            <consortium name="The Broad Institute Genome Sequencing Center for Infectious Disease"/>
            <person name="Wu L."/>
            <person name="Ma J."/>
        </authorList>
    </citation>
    <scope>NUCLEOTIDE SEQUENCE [LARGE SCALE GENOMIC DNA]</scope>
    <source>
        <strain evidence="3 4">JCM 14718</strain>
    </source>
</reference>
<feature type="chain" id="PRO_5045392708" evidence="2">
    <location>
        <begin position="23"/>
        <end position="239"/>
    </location>
</feature>
<evidence type="ECO:0000256" key="2">
    <source>
        <dbReference type="SAM" id="SignalP"/>
    </source>
</evidence>
<dbReference type="InterPro" id="IPR007404">
    <property type="entry name" value="YdjM-like"/>
</dbReference>
<evidence type="ECO:0000313" key="4">
    <source>
        <dbReference type="Proteomes" id="UP001500618"/>
    </source>
</evidence>
<feature type="signal peptide" evidence="2">
    <location>
        <begin position="1"/>
        <end position="22"/>
    </location>
</feature>
<dbReference type="PANTHER" id="PTHR35531:SF1">
    <property type="entry name" value="INNER MEMBRANE PROTEIN YBCI-RELATED"/>
    <property type="match status" value="1"/>
</dbReference>
<feature type="transmembrane region" description="Helical" evidence="1">
    <location>
        <begin position="103"/>
        <end position="123"/>
    </location>
</feature>
<dbReference type="GO" id="GO:0016787">
    <property type="term" value="F:hydrolase activity"/>
    <property type="evidence" value="ECO:0007669"/>
    <property type="project" value="UniProtKB-KW"/>
</dbReference>
<dbReference type="EMBL" id="BAAANY010000004">
    <property type="protein sequence ID" value="GAA1664007.1"/>
    <property type="molecule type" value="Genomic_DNA"/>
</dbReference>
<keyword evidence="1" id="KW-0812">Transmembrane</keyword>
<dbReference type="Pfam" id="PF04307">
    <property type="entry name" value="YdjM"/>
    <property type="match status" value="1"/>
</dbReference>
<dbReference type="Proteomes" id="UP001500618">
    <property type="component" value="Unassembled WGS sequence"/>
</dbReference>
<keyword evidence="1" id="KW-0472">Membrane</keyword>
<proteinExistence type="predicted"/>
<organism evidence="3 4">
    <name type="scientific">Fodinicola feengrottensis</name>
    <dbReference type="NCBI Taxonomy" id="435914"/>
    <lineage>
        <taxon>Bacteria</taxon>
        <taxon>Bacillati</taxon>
        <taxon>Actinomycetota</taxon>
        <taxon>Actinomycetes</taxon>
        <taxon>Mycobacteriales</taxon>
        <taxon>Fodinicola</taxon>
    </lineage>
</organism>
<accession>A0ABN2G250</accession>
<dbReference type="RefSeq" id="WP_163569767.1">
    <property type="nucleotide sequence ID" value="NZ_BAAANY010000004.1"/>
</dbReference>
<evidence type="ECO:0000313" key="3">
    <source>
        <dbReference type="EMBL" id="GAA1664007.1"/>
    </source>
</evidence>
<comment type="caution">
    <text evidence="3">The sequence shown here is derived from an EMBL/GenBank/DDBJ whole genome shotgun (WGS) entry which is preliminary data.</text>
</comment>
<feature type="transmembrane region" description="Helical" evidence="1">
    <location>
        <begin position="135"/>
        <end position="156"/>
    </location>
</feature>
<name>A0ABN2G250_9ACTN</name>
<keyword evidence="2" id="KW-0732">Signal</keyword>
<keyword evidence="1" id="KW-1133">Transmembrane helix</keyword>
<gene>
    <name evidence="3" type="ORF">GCM10009765_11890</name>
</gene>
<dbReference type="PANTHER" id="PTHR35531">
    <property type="entry name" value="INNER MEMBRANE PROTEIN YBCI-RELATED"/>
    <property type="match status" value="1"/>
</dbReference>
<protein>
    <submittedName>
        <fullName evidence="3">Metal-dependent hydrolase</fullName>
    </submittedName>
</protein>
<sequence length="239" mass="24554">MMGHTHALSGAAVWLAAAPLLAQVTPIGVPELLAGAVVTAGAALLPDCDHPSATVARTFGWPTRQLARGIAWVSGGHRKGTHAIWAVPITGALAQATVVGGHWIPYLPTIAVVLAIGLGLRGLGWTHGGTLANIGTFLFCAGAAVLATIAGVHWAWVGASYALGVAAHIAGDVMTKEGVPLFYPLSKHRFSGSPMPTGGLREKWLVALPIAMVAATLVLYRLGAMPYLFAMLATAGVPR</sequence>
<keyword evidence="3" id="KW-0378">Hydrolase</keyword>
<keyword evidence="4" id="KW-1185">Reference proteome</keyword>
<evidence type="ECO:0000256" key="1">
    <source>
        <dbReference type="SAM" id="Phobius"/>
    </source>
</evidence>